<evidence type="ECO:0000259" key="1">
    <source>
        <dbReference type="Pfam" id="PF00248"/>
    </source>
</evidence>
<proteinExistence type="predicted"/>
<dbReference type="NCBIfam" id="TIGR01409">
    <property type="entry name" value="TAT_signal_seq"/>
    <property type="match status" value="1"/>
</dbReference>
<name>A0A6J4JUU8_9BACT</name>
<dbReference type="InterPro" id="IPR053135">
    <property type="entry name" value="AKR2_Oxidoreductase"/>
</dbReference>
<dbReference type="SUPFAM" id="SSF51430">
    <property type="entry name" value="NAD(P)-linked oxidoreductase"/>
    <property type="match status" value="1"/>
</dbReference>
<dbReference type="PROSITE" id="PS51318">
    <property type="entry name" value="TAT"/>
    <property type="match status" value="1"/>
</dbReference>
<evidence type="ECO:0000313" key="2">
    <source>
        <dbReference type="EMBL" id="CAA9288258.1"/>
    </source>
</evidence>
<gene>
    <name evidence="2" type="ORF">AVDCRST_MAG63-4170</name>
</gene>
<dbReference type="EMBL" id="CADCTO010000572">
    <property type="protein sequence ID" value="CAA9288258.1"/>
    <property type="molecule type" value="Genomic_DNA"/>
</dbReference>
<feature type="domain" description="NADP-dependent oxidoreductase" evidence="1">
    <location>
        <begin position="52"/>
        <end position="242"/>
    </location>
</feature>
<dbReference type="AlphaFoldDB" id="A0A6J4JUU8"/>
<dbReference type="PANTHER" id="PTHR43312">
    <property type="entry name" value="D-THREO-ALDOSE 1-DEHYDROGENASE"/>
    <property type="match status" value="1"/>
</dbReference>
<dbReference type="InterPro" id="IPR023210">
    <property type="entry name" value="NADP_OxRdtase_dom"/>
</dbReference>
<dbReference type="InterPro" id="IPR036812">
    <property type="entry name" value="NAD(P)_OxRdtase_dom_sf"/>
</dbReference>
<dbReference type="InterPro" id="IPR019546">
    <property type="entry name" value="TAT_signal_bac_arc"/>
</dbReference>
<accession>A0A6J4JUU8</accession>
<dbReference type="Pfam" id="PF00248">
    <property type="entry name" value="Aldo_ket_red"/>
    <property type="match status" value="1"/>
</dbReference>
<dbReference type="PANTHER" id="PTHR43312:SF1">
    <property type="entry name" value="NADP-DEPENDENT OXIDOREDUCTASE DOMAIN-CONTAINING PROTEIN"/>
    <property type="match status" value="1"/>
</dbReference>
<reference evidence="2" key="1">
    <citation type="submission" date="2020-02" db="EMBL/GenBank/DDBJ databases">
        <authorList>
            <person name="Meier V. D."/>
        </authorList>
    </citation>
    <scope>NUCLEOTIDE SEQUENCE</scope>
    <source>
        <strain evidence="2">AVDCRST_MAG63</strain>
    </source>
</reference>
<organism evidence="2">
    <name type="scientific">uncultured Armatimonadetes bacterium</name>
    <dbReference type="NCBI Taxonomy" id="157466"/>
    <lineage>
        <taxon>Bacteria</taxon>
        <taxon>Bacillati</taxon>
        <taxon>Armatimonadota</taxon>
        <taxon>environmental samples</taxon>
    </lineage>
</organism>
<dbReference type="InterPro" id="IPR006311">
    <property type="entry name" value="TAT_signal"/>
</dbReference>
<dbReference type="Gene3D" id="3.20.20.100">
    <property type="entry name" value="NADP-dependent oxidoreductase domain"/>
    <property type="match status" value="1"/>
</dbReference>
<dbReference type="CDD" id="cd19100">
    <property type="entry name" value="AKR_unchar"/>
    <property type="match status" value="1"/>
</dbReference>
<protein>
    <recommendedName>
        <fullName evidence="1">NADP-dependent oxidoreductase domain-containing protein</fullName>
    </recommendedName>
</protein>
<sequence length="322" mass="35361">MDHHLTRRTFLKTTTAGALALGAELLSDDAEAAARPLPRRVLGKTGVRVPILGFGTASCGIRRNVPNAVELYNEAIDLGVNYMDTAPSNTGYGRAQVQLGHVLKDRRDDVFLVTKTHEAGGDAALRLLEKNLKELQTDHADLVYVHSLGDLDLDTALGPRGVFAALMKAKREGLTRFVGVSGHHRPAKFLRALKAYDIDVLMCAVNFADRHTYNFEQKVFPVAAQKNVGLVAMKVYGGANWSDKTMSNRMMPKEYLPAAFRYALSIPRVSLAVVGMATREELMQNLAWARRFRPLSDAERQSLAPVGRKLAARWGAHFGPVG</sequence>